<organism evidence="4 5">
    <name type="scientific">Candidatus Cryptobacteroides excrementipullorum</name>
    <dbReference type="NCBI Taxonomy" id="2840761"/>
    <lineage>
        <taxon>Bacteria</taxon>
        <taxon>Pseudomonadati</taxon>
        <taxon>Bacteroidota</taxon>
        <taxon>Bacteroidia</taxon>
        <taxon>Bacteroidales</taxon>
        <taxon>Candidatus Cryptobacteroides</taxon>
    </lineage>
</organism>
<keyword evidence="2" id="KW-0808">Transferase</keyword>
<evidence type="ECO:0000256" key="2">
    <source>
        <dbReference type="ARBA" id="ARBA00022679"/>
    </source>
</evidence>
<dbReference type="InterPro" id="IPR029044">
    <property type="entry name" value="Nucleotide-diphossugar_trans"/>
</dbReference>
<sequence length="329" mass="38624">MNKTNIKYSLILPVYNVEDYLGKCIESCEDQEIPSDEYEIIAVNDGSTDTSLQILQELSKKYNNIKIISQSNKGLSEARNAGLNVACGKYIWFIDTDDFIEKNILSKIDMVLQMHDLDVLHIGHQMVDSTGKSFVSKPNIDNYKKISDGISFFENILKEEFYAWSFIFESTFLKQQSFKFSPGITFEDIDIVPQLIIQSKNIASLNKVSYYYRQRSNSIIHSVNYKMIDDLFYICLKYKNLYFSPDIGYREKKLYSRLITSFVISYYILLAKVEWYDKQNERKQKSFHEFIKLSLSKKISIKKNICAIIYNISPQFFFYLLVIKHRLKI</sequence>
<accession>A0A9D9IT20</accession>
<gene>
    <name evidence="4" type="ORF">IAB80_02790</name>
</gene>
<dbReference type="Pfam" id="PF00535">
    <property type="entry name" value="Glycos_transf_2"/>
    <property type="match status" value="1"/>
</dbReference>
<name>A0A9D9IT20_9BACT</name>
<reference evidence="4" key="2">
    <citation type="journal article" date="2021" name="PeerJ">
        <title>Extensive microbial diversity within the chicken gut microbiome revealed by metagenomics and culture.</title>
        <authorList>
            <person name="Gilroy R."/>
            <person name="Ravi A."/>
            <person name="Getino M."/>
            <person name="Pursley I."/>
            <person name="Horton D.L."/>
            <person name="Alikhan N.F."/>
            <person name="Baker D."/>
            <person name="Gharbi K."/>
            <person name="Hall N."/>
            <person name="Watson M."/>
            <person name="Adriaenssens E.M."/>
            <person name="Foster-Nyarko E."/>
            <person name="Jarju S."/>
            <person name="Secka A."/>
            <person name="Antonio M."/>
            <person name="Oren A."/>
            <person name="Chaudhuri R.R."/>
            <person name="La Ragione R."/>
            <person name="Hildebrand F."/>
            <person name="Pallen M.J."/>
        </authorList>
    </citation>
    <scope>NUCLEOTIDE SEQUENCE</scope>
    <source>
        <strain evidence="4">2478</strain>
    </source>
</reference>
<dbReference type="CDD" id="cd00761">
    <property type="entry name" value="Glyco_tranf_GTA_type"/>
    <property type="match status" value="1"/>
</dbReference>
<comment type="caution">
    <text evidence="4">The sequence shown here is derived from an EMBL/GenBank/DDBJ whole genome shotgun (WGS) entry which is preliminary data.</text>
</comment>
<evidence type="ECO:0000313" key="4">
    <source>
        <dbReference type="EMBL" id="MBO8477810.1"/>
    </source>
</evidence>
<protein>
    <submittedName>
        <fullName evidence="4">Glycosyltransferase</fullName>
    </submittedName>
</protein>
<feature type="domain" description="Glycosyltransferase 2-like" evidence="3">
    <location>
        <begin position="9"/>
        <end position="119"/>
    </location>
</feature>
<dbReference type="PANTHER" id="PTHR22916">
    <property type="entry name" value="GLYCOSYLTRANSFERASE"/>
    <property type="match status" value="1"/>
</dbReference>
<dbReference type="InterPro" id="IPR001173">
    <property type="entry name" value="Glyco_trans_2-like"/>
</dbReference>
<evidence type="ECO:0000259" key="3">
    <source>
        <dbReference type="Pfam" id="PF00535"/>
    </source>
</evidence>
<dbReference type="SUPFAM" id="SSF53448">
    <property type="entry name" value="Nucleotide-diphospho-sugar transferases"/>
    <property type="match status" value="1"/>
</dbReference>
<reference evidence="4" key="1">
    <citation type="submission" date="2020-10" db="EMBL/GenBank/DDBJ databases">
        <authorList>
            <person name="Gilroy R."/>
        </authorList>
    </citation>
    <scope>NUCLEOTIDE SEQUENCE</scope>
    <source>
        <strain evidence="4">2478</strain>
    </source>
</reference>
<evidence type="ECO:0000313" key="5">
    <source>
        <dbReference type="Proteomes" id="UP000823771"/>
    </source>
</evidence>
<evidence type="ECO:0000256" key="1">
    <source>
        <dbReference type="ARBA" id="ARBA00022676"/>
    </source>
</evidence>
<dbReference type="PANTHER" id="PTHR22916:SF51">
    <property type="entry name" value="GLYCOSYLTRANSFERASE EPSH-RELATED"/>
    <property type="match status" value="1"/>
</dbReference>
<dbReference type="EMBL" id="JADILZ010000027">
    <property type="protein sequence ID" value="MBO8477810.1"/>
    <property type="molecule type" value="Genomic_DNA"/>
</dbReference>
<dbReference type="GO" id="GO:0016758">
    <property type="term" value="F:hexosyltransferase activity"/>
    <property type="evidence" value="ECO:0007669"/>
    <property type="project" value="UniProtKB-ARBA"/>
</dbReference>
<keyword evidence="1" id="KW-0328">Glycosyltransferase</keyword>
<dbReference type="Gene3D" id="3.90.550.10">
    <property type="entry name" value="Spore Coat Polysaccharide Biosynthesis Protein SpsA, Chain A"/>
    <property type="match status" value="1"/>
</dbReference>
<dbReference type="Proteomes" id="UP000823771">
    <property type="component" value="Unassembled WGS sequence"/>
</dbReference>
<proteinExistence type="predicted"/>
<dbReference type="AlphaFoldDB" id="A0A9D9IT20"/>